<evidence type="ECO:0000313" key="1">
    <source>
        <dbReference type="EMBL" id="CCI11212.1"/>
    </source>
</evidence>
<gene>
    <name evidence="1" type="ORF">BN9_125520</name>
</gene>
<proteinExistence type="predicted"/>
<sequence>MTFEPKVVSKKMLISVVFGDEIRKIRISKRVGNRRVEMMMEDVFDWDWCLYFIAKLCRNIHTCVSLAYDETQALTLCLVIFRFIRLQTFLNGAVQTDSNESKEHSNRHYPSQSHSLQHTQVLVRNGHIVARMSQKKTVMSRRMKQERRQVVRLAESDRSMKAVGHETIISNTSTKVRNRCVRNSTRVSGCVQSLLYIDDTNVNHDISDPFLLLFMLQSIASVLAIFISLGEVYLAWSPGPCFLDTKNVSSYGFKFNILERERVSMRTLRNSGKYDDERRKIRSDTLTMFPLNLERCREVSFPTTAMVVGQVVIFTKSIFINPVRNQTLRNVDIAHPTRLTKLQKEQSVLEIASMVFLAIILYPSRTHRLHLQHSIP</sequence>
<accession>A0A024FWB6</accession>
<dbReference type="AlphaFoldDB" id="A0A024FWB6"/>
<protein>
    <submittedName>
        <fullName evidence="1">Uncharacterized protein</fullName>
    </submittedName>
</protein>
<evidence type="ECO:0000313" key="2">
    <source>
        <dbReference type="Proteomes" id="UP000053237"/>
    </source>
</evidence>
<name>A0A024FWB6_9STRA</name>
<dbReference type="InParanoid" id="A0A024FWB6"/>
<keyword evidence="2" id="KW-1185">Reference proteome</keyword>
<dbReference type="EMBL" id="CAIX01000598">
    <property type="protein sequence ID" value="CCI11212.1"/>
    <property type="molecule type" value="Genomic_DNA"/>
</dbReference>
<reference evidence="1 2" key="1">
    <citation type="submission" date="2012-05" db="EMBL/GenBank/DDBJ databases">
        <title>Recombination and specialization in a pathogen metapopulation.</title>
        <authorList>
            <person name="Gardiner A."/>
            <person name="Kemen E."/>
            <person name="Schultz-Larsen T."/>
            <person name="MacLean D."/>
            <person name="Van Oosterhout C."/>
            <person name="Jones J.D.G."/>
        </authorList>
    </citation>
    <scope>NUCLEOTIDE SEQUENCE [LARGE SCALE GENOMIC DNA]</scope>
    <source>
        <strain evidence="1 2">Ac Nc2</strain>
    </source>
</reference>
<comment type="caution">
    <text evidence="1">The sequence shown here is derived from an EMBL/GenBank/DDBJ whole genome shotgun (WGS) entry which is preliminary data.</text>
</comment>
<organism evidence="1 2">
    <name type="scientific">Albugo candida</name>
    <dbReference type="NCBI Taxonomy" id="65357"/>
    <lineage>
        <taxon>Eukaryota</taxon>
        <taxon>Sar</taxon>
        <taxon>Stramenopiles</taxon>
        <taxon>Oomycota</taxon>
        <taxon>Peronosporomycetes</taxon>
        <taxon>Albuginales</taxon>
        <taxon>Albuginaceae</taxon>
        <taxon>Albugo</taxon>
    </lineage>
</organism>
<dbReference type="Proteomes" id="UP000053237">
    <property type="component" value="Unassembled WGS sequence"/>
</dbReference>